<proteinExistence type="predicted"/>
<dbReference type="Gene3D" id="1.20.120.450">
    <property type="entry name" value="dinb family like domain"/>
    <property type="match status" value="1"/>
</dbReference>
<dbReference type="EMBL" id="SZVO01000004">
    <property type="protein sequence ID" value="TKT92266.1"/>
    <property type="molecule type" value="Genomic_DNA"/>
</dbReference>
<dbReference type="AlphaFoldDB" id="A0A4U6D6D8"/>
<gene>
    <name evidence="1" type="ORF">FDK13_09810</name>
</gene>
<dbReference type="OrthoDB" id="948294at2"/>
<comment type="caution">
    <text evidence="1">The sequence shown here is derived from an EMBL/GenBank/DDBJ whole genome shotgun (WGS) entry which is preliminary data.</text>
</comment>
<accession>A0A4U6D6D8</accession>
<dbReference type="InterPro" id="IPR034660">
    <property type="entry name" value="DinB/YfiT-like"/>
</dbReference>
<keyword evidence="2" id="KW-1185">Reference proteome</keyword>
<sequence>MNDQEKINTAHAQTNLVIRQVINFWEANNKAITAFFNKHEDDVYLGEVAPGRNRGIYLLAHLIATNDALLPLFNLGEKLFPELAPLASEAESAVPFELSIADLRNKWETLNITLAGHFKNLTAEQWLSRHNSVSDEDFALDPTRNKLNVLMNRTSHENYHRGQLIFLNEKVLTV</sequence>
<evidence type="ECO:0000313" key="1">
    <source>
        <dbReference type="EMBL" id="TKT92266.1"/>
    </source>
</evidence>
<protein>
    <submittedName>
        <fullName evidence="1">DinB family protein</fullName>
    </submittedName>
</protein>
<reference evidence="1 2" key="1">
    <citation type="submission" date="2019-05" db="EMBL/GenBank/DDBJ databases">
        <title>Dyadobacter AR-3-8 sp. nov., isolated from arctic soil.</title>
        <authorList>
            <person name="Chaudhary D.K."/>
        </authorList>
    </citation>
    <scope>NUCLEOTIDE SEQUENCE [LARGE SCALE GENOMIC DNA]</scope>
    <source>
        <strain evidence="1 2">AR-3-8</strain>
    </source>
</reference>
<organism evidence="1 2">
    <name type="scientific">Dyadobacter frigoris</name>
    <dbReference type="NCBI Taxonomy" id="2576211"/>
    <lineage>
        <taxon>Bacteria</taxon>
        <taxon>Pseudomonadati</taxon>
        <taxon>Bacteroidota</taxon>
        <taxon>Cytophagia</taxon>
        <taxon>Cytophagales</taxon>
        <taxon>Spirosomataceae</taxon>
        <taxon>Dyadobacter</taxon>
    </lineage>
</organism>
<dbReference type="Proteomes" id="UP000304900">
    <property type="component" value="Unassembled WGS sequence"/>
</dbReference>
<dbReference type="RefSeq" id="WP_137339811.1">
    <property type="nucleotide sequence ID" value="NZ_BSQH01000007.1"/>
</dbReference>
<evidence type="ECO:0000313" key="2">
    <source>
        <dbReference type="Proteomes" id="UP000304900"/>
    </source>
</evidence>
<name>A0A4U6D6D8_9BACT</name>
<dbReference type="SUPFAM" id="SSF109854">
    <property type="entry name" value="DinB/YfiT-like putative metalloenzymes"/>
    <property type="match status" value="1"/>
</dbReference>